<evidence type="ECO:0000256" key="1">
    <source>
        <dbReference type="SAM" id="SignalP"/>
    </source>
</evidence>
<feature type="chain" id="PRO_5028981928" evidence="1">
    <location>
        <begin position="21"/>
        <end position="372"/>
    </location>
</feature>
<evidence type="ECO:0000313" key="2">
    <source>
        <dbReference type="EMBL" id="QMW01271.1"/>
    </source>
</evidence>
<dbReference type="AlphaFoldDB" id="A0A7G5GQX9"/>
<dbReference type="RefSeq" id="WP_182458554.1">
    <property type="nucleotide sequence ID" value="NZ_CP059732.1"/>
</dbReference>
<dbReference type="KEGG" id="sfol:H3H32_25355"/>
<protein>
    <submittedName>
        <fullName evidence="2">Uncharacterized protein</fullName>
    </submittedName>
</protein>
<gene>
    <name evidence="2" type="ORF">H3H32_25355</name>
</gene>
<keyword evidence="1" id="KW-0732">Signal</keyword>
<name>A0A7G5GQX9_9BACT</name>
<accession>A0A7G5GQX9</accession>
<evidence type="ECO:0000313" key="3">
    <source>
        <dbReference type="Proteomes" id="UP000515369"/>
    </source>
</evidence>
<dbReference type="Proteomes" id="UP000515369">
    <property type="component" value="Chromosome"/>
</dbReference>
<organism evidence="2 3">
    <name type="scientific">Spirosoma foliorum</name>
    <dbReference type="NCBI Taxonomy" id="2710596"/>
    <lineage>
        <taxon>Bacteria</taxon>
        <taxon>Pseudomonadati</taxon>
        <taxon>Bacteroidota</taxon>
        <taxon>Cytophagia</taxon>
        <taxon>Cytophagales</taxon>
        <taxon>Cytophagaceae</taxon>
        <taxon>Spirosoma</taxon>
    </lineage>
</organism>
<feature type="signal peptide" evidence="1">
    <location>
        <begin position="1"/>
        <end position="20"/>
    </location>
</feature>
<sequence>MRLFCLITMLLLSIVRIAISQSTSSHLSEPKSPLLTETGAKRKFIGLNQIEVELGQRNTLLIGFDRYTQLLARKNVDSVLRLVIADYHKVEDTTQSPTQATHALVRLGETDRSIALRYTPQSTASFRFRDGDEPLQMKIQQDTLQIVWVSSTSQAIPDDFSIYLFVNNLRDIERLLKEEGGINQRLQQAIDATRAYKNHDLTNPRISFALIQGIDNKTNVQRVGPPASPFLSLQPGVGVGLIRKQWVPSLNFDVQLIPSQFKRIGYQVGYTSNFFFQQAADGGFQTFRNDFLSVGIAFYRANKGSRFTNFSRQIASFYVGLPVYRRGSYFDSNTIRFGGTVYQNKVFKVQSDFYMNGFFKNVIPGLRLVVGL</sequence>
<keyword evidence="3" id="KW-1185">Reference proteome</keyword>
<reference evidence="2 3" key="1">
    <citation type="submission" date="2020-07" db="EMBL/GenBank/DDBJ databases">
        <title>Spirosoma foliorum sp. nov., isolated from the leaves on the Nejang mountain Korea, Republic of.</title>
        <authorList>
            <person name="Ho H."/>
            <person name="Lee Y.-J."/>
            <person name="Nurcahyanto D.-A."/>
            <person name="Kim S.-G."/>
        </authorList>
    </citation>
    <scope>NUCLEOTIDE SEQUENCE [LARGE SCALE GENOMIC DNA]</scope>
    <source>
        <strain evidence="2 3">PL0136</strain>
    </source>
</reference>
<proteinExistence type="predicted"/>
<dbReference type="EMBL" id="CP059732">
    <property type="protein sequence ID" value="QMW01271.1"/>
    <property type="molecule type" value="Genomic_DNA"/>
</dbReference>